<dbReference type="STRING" id="478744.SAMN05444359_103130"/>
<dbReference type="InterPro" id="IPR024884">
    <property type="entry name" value="NAPE-PLD"/>
</dbReference>
<gene>
    <name evidence="2" type="ORF">SAMN05444359_103130</name>
</gene>
<dbReference type="GO" id="GO:0070290">
    <property type="term" value="F:N-acylphosphatidylethanolamine-specific phospholipase D activity"/>
    <property type="evidence" value="ECO:0007669"/>
    <property type="project" value="InterPro"/>
</dbReference>
<dbReference type="OrthoDB" id="9805728at2"/>
<feature type="domain" description="Metallo-beta-lactamase" evidence="1">
    <location>
        <begin position="97"/>
        <end position="304"/>
    </location>
</feature>
<dbReference type="EMBL" id="FOFB01000003">
    <property type="protein sequence ID" value="SEP88345.1"/>
    <property type="molecule type" value="Genomic_DNA"/>
</dbReference>
<dbReference type="InterPro" id="IPR036866">
    <property type="entry name" value="RibonucZ/Hydroxyglut_hydro"/>
</dbReference>
<dbReference type="AlphaFoldDB" id="A0A1H9BHG8"/>
<dbReference type="SUPFAM" id="SSF56281">
    <property type="entry name" value="Metallo-hydrolase/oxidoreductase"/>
    <property type="match status" value="1"/>
</dbReference>
<dbReference type="GO" id="GO:0005737">
    <property type="term" value="C:cytoplasm"/>
    <property type="evidence" value="ECO:0007669"/>
    <property type="project" value="TreeGrafter"/>
</dbReference>
<organism evidence="2 3">
    <name type="scientific">Neolewinella agarilytica</name>
    <dbReference type="NCBI Taxonomy" id="478744"/>
    <lineage>
        <taxon>Bacteria</taxon>
        <taxon>Pseudomonadati</taxon>
        <taxon>Bacteroidota</taxon>
        <taxon>Saprospiria</taxon>
        <taxon>Saprospirales</taxon>
        <taxon>Lewinellaceae</taxon>
        <taxon>Neolewinella</taxon>
    </lineage>
</organism>
<dbReference type="Gene3D" id="3.60.15.10">
    <property type="entry name" value="Ribonuclease Z/Hydroxyacylglutathione hydrolase-like"/>
    <property type="match status" value="1"/>
</dbReference>
<dbReference type="InterPro" id="IPR001279">
    <property type="entry name" value="Metallo-B-lactamas"/>
</dbReference>
<dbReference type="Proteomes" id="UP000199021">
    <property type="component" value="Unassembled WGS sequence"/>
</dbReference>
<evidence type="ECO:0000259" key="1">
    <source>
        <dbReference type="Pfam" id="PF12706"/>
    </source>
</evidence>
<dbReference type="FunCoup" id="A0A1H9BHG8">
    <property type="interactions" value="32"/>
</dbReference>
<dbReference type="PANTHER" id="PTHR15032">
    <property type="entry name" value="N-ACYL-PHOSPHATIDYLETHANOLAMINE-HYDROLYZING PHOSPHOLIPASE D"/>
    <property type="match status" value="1"/>
</dbReference>
<reference evidence="3" key="1">
    <citation type="submission" date="2016-10" db="EMBL/GenBank/DDBJ databases">
        <authorList>
            <person name="Varghese N."/>
            <person name="Submissions S."/>
        </authorList>
    </citation>
    <scope>NUCLEOTIDE SEQUENCE [LARGE SCALE GENOMIC DNA]</scope>
    <source>
        <strain evidence="3">DSM 24740</strain>
    </source>
</reference>
<dbReference type="Pfam" id="PF12706">
    <property type="entry name" value="Lactamase_B_2"/>
    <property type="match status" value="1"/>
</dbReference>
<accession>A0A1H9BHG8</accession>
<evidence type="ECO:0000313" key="2">
    <source>
        <dbReference type="EMBL" id="SEP88345.1"/>
    </source>
</evidence>
<dbReference type="RefSeq" id="WP_090165584.1">
    <property type="nucleotide sequence ID" value="NZ_FOFB01000003.1"/>
</dbReference>
<evidence type="ECO:0000313" key="3">
    <source>
        <dbReference type="Proteomes" id="UP000199021"/>
    </source>
</evidence>
<proteinExistence type="predicted"/>
<keyword evidence="3" id="KW-1185">Reference proteome</keyword>
<sequence>MQYLLNPDLPLHPRAPEGWKGNPFADKEFKYDRDSFRPDWTMVLKMLFTPNPLRAEKKADTWTPEVSADVTYLEDRERDWVVWLGHACFLMQFKGVRFLIDPQLTDMPFIPRRVFPPFGYEDIRGVDYLLLSHDHRDHVDKKCIRAIVANNPIRKILCPLRLSRTIGGWVGDTPIEEAAWYQQFDTEAAGVRITFLPSRHWCRRGLTDFNRSLWGSFMFEVLGAGTQGAEEVKGAKQTIYFGGDSAETSYWSEIGTMFPGIDVAMLGIGAYRPDFVMKENHANPAEAFQGFLDLKAKLWWPMHHGTYDLSNEPASEPIRWAERLMGEAGLENRLLQPAVNAPYYLV</sequence>
<dbReference type="InParanoid" id="A0A1H9BHG8"/>
<dbReference type="PIRSF" id="PIRSF038896">
    <property type="entry name" value="NAPE-PLD"/>
    <property type="match status" value="1"/>
</dbReference>
<name>A0A1H9BHG8_9BACT</name>
<dbReference type="PANTHER" id="PTHR15032:SF4">
    <property type="entry name" value="N-ACYL-PHOSPHATIDYLETHANOLAMINE-HYDROLYZING PHOSPHOLIPASE D"/>
    <property type="match status" value="1"/>
</dbReference>
<protein>
    <submittedName>
        <fullName evidence="2">L-ascorbate metabolism protein UlaG, beta-lactamase superfamily</fullName>
    </submittedName>
</protein>
<dbReference type="GO" id="GO:0008270">
    <property type="term" value="F:zinc ion binding"/>
    <property type="evidence" value="ECO:0007669"/>
    <property type="project" value="InterPro"/>
</dbReference>